<dbReference type="Gene3D" id="2.20.200.10">
    <property type="entry name" value="Outer membrane efflux proteins (OEP)"/>
    <property type="match status" value="1"/>
</dbReference>
<dbReference type="EMBL" id="CYHE01000020">
    <property type="protein sequence ID" value="CUB00676.1"/>
    <property type="molecule type" value="Genomic_DNA"/>
</dbReference>
<dbReference type="PANTHER" id="PTHR30203">
    <property type="entry name" value="OUTER MEMBRANE CATION EFFLUX PROTEIN"/>
    <property type="match status" value="1"/>
</dbReference>
<dbReference type="PANTHER" id="PTHR30203:SF33">
    <property type="entry name" value="BLR4455 PROTEIN"/>
    <property type="match status" value="1"/>
</dbReference>
<keyword evidence="2" id="KW-1134">Transmembrane beta strand</keyword>
<evidence type="ECO:0000256" key="3">
    <source>
        <dbReference type="SAM" id="MobiDB-lite"/>
    </source>
</evidence>
<keyword evidence="2 4" id="KW-0449">Lipoprotein</keyword>
<dbReference type="SUPFAM" id="SSF56954">
    <property type="entry name" value="Outer membrane efflux proteins (OEP)"/>
    <property type="match status" value="1"/>
</dbReference>
<gene>
    <name evidence="4" type="ORF">Ga0061067_12030</name>
</gene>
<dbReference type="RefSeq" id="WP_167345156.1">
    <property type="nucleotide sequence ID" value="NZ_CYHE01000020.1"/>
</dbReference>
<organism evidence="4 5">
    <name type="scientific">Pannonibacter indicus</name>
    <dbReference type="NCBI Taxonomy" id="466044"/>
    <lineage>
        <taxon>Bacteria</taxon>
        <taxon>Pseudomonadati</taxon>
        <taxon>Pseudomonadota</taxon>
        <taxon>Alphaproteobacteria</taxon>
        <taxon>Hyphomicrobiales</taxon>
        <taxon>Stappiaceae</taxon>
        <taxon>Pannonibacter</taxon>
    </lineage>
</organism>
<dbReference type="GO" id="GO:0015562">
    <property type="term" value="F:efflux transmembrane transporter activity"/>
    <property type="evidence" value="ECO:0007669"/>
    <property type="project" value="InterPro"/>
</dbReference>
<evidence type="ECO:0000256" key="2">
    <source>
        <dbReference type="RuleBase" id="RU362097"/>
    </source>
</evidence>
<dbReference type="Gene3D" id="1.20.1600.10">
    <property type="entry name" value="Outer membrane efflux proteins (OEP)"/>
    <property type="match status" value="1"/>
</dbReference>
<dbReference type="Pfam" id="PF02321">
    <property type="entry name" value="OEP"/>
    <property type="match status" value="2"/>
</dbReference>
<dbReference type="InterPro" id="IPR003423">
    <property type="entry name" value="OMP_efflux"/>
</dbReference>
<comment type="subcellular location">
    <subcellularLocation>
        <location evidence="2">Cell membrane</location>
        <topology evidence="2">Lipid-anchor</topology>
    </subcellularLocation>
</comment>
<keyword evidence="2" id="KW-0564">Palmitate</keyword>
<keyword evidence="2" id="KW-0812">Transmembrane</keyword>
<dbReference type="AlphaFoldDB" id="A0A0K6IC46"/>
<feature type="region of interest" description="Disordered" evidence="3">
    <location>
        <begin position="492"/>
        <end position="512"/>
    </location>
</feature>
<dbReference type="InterPro" id="IPR010131">
    <property type="entry name" value="MdtP/NodT-like"/>
</dbReference>
<keyword evidence="2" id="KW-0472">Membrane</keyword>
<name>A0A0K6IC46_9HYPH</name>
<proteinExistence type="inferred from homology"/>
<dbReference type="NCBIfam" id="TIGR01845">
    <property type="entry name" value="outer_NodT"/>
    <property type="match status" value="1"/>
</dbReference>
<comment type="similarity">
    <text evidence="1 2">Belongs to the outer membrane factor (OMF) (TC 1.B.17) family.</text>
</comment>
<evidence type="ECO:0000256" key="1">
    <source>
        <dbReference type="ARBA" id="ARBA00007613"/>
    </source>
</evidence>
<protein>
    <submittedName>
        <fullName evidence="4">Efflux transporter, outer membrane factor (OMF) lipoprotein, NodT family</fullName>
    </submittedName>
</protein>
<reference evidence="5" key="1">
    <citation type="submission" date="2015-08" db="EMBL/GenBank/DDBJ databases">
        <authorList>
            <person name="Varghese N."/>
        </authorList>
    </citation>
    <scope>NUCLEOTIDE SEQUENCE [LARGE SCALE GENOMIC DNA]</scope>
    <source>
        <strain evidence="5">DSM 23407</strain>
    </source>
</reference>
<dbReference type="Proteomes" id="UP000183900">
    <property type="component" value="Unassembled WGS sequence"/>
</dbReference>
<keyword evidence="5" id="KW-1185">Reference proteome</keyword>
<dbReference type="PROSITE" id="PS51257">
    <property type="entry name" value="PROKAR_LIPOPROTEIN"/>
    <property type="match status" value="1"/>
</dbReference>
<evidence type="ECO:0000313" key="4">
    <source>
        <dbReference type="EMBL" id="CUB00676.1"/>
    </source>
</evidence>
<evidence type="ECO:0000313" key="5">
    <source>
        <dbReference type="Proteomes" id="UP000183900"/>
    </source>
</evidence>
<sequence length="512" mass="53731">MHKGISLPLAGVRRAGAVGLLGALLSGCALVGNPLVPSDDFYPAMPSAYIHQDPRSQALMRAPVAAPAFWAAFGSPELAAFVSRAEEGSKDIAAAIARVRQAEWGALQAGTGLLPSGALSGTATAYRSSATAAGLESGRLPQQQLRRAGLSASWELDFWGKNAALYSAAARREEAGVFALAATRLAVTAETAQTYVTVLSLRDRLAIARQNLTLARKVMDSIRERVEAGSATQVTLAQQETVVRQQEAAIVSLRRSASQAELSLALLVGTRPGEVRLGKGGLKGLKLPPLTAGLPSDVLSRRPDVRQAEAQILAASQDVGAARAAMLPSLSFSLQRGFESLTTSTLISPASGVANFTSQLTQPLFDAPRLAAQMKGAEARREELIATYEQAVLSSLSDVEKALVALNTSGEELAIAGKAVDAARRAYELTQEQLEAGQVDMTTVLNTQREYFSASDSLEQLRLARFQAAIALYRALGGGWSPEDARLLMQPKETPSASGTKTVAAASAAAAQ</sequence>
<dbReference type="GO" id="GO:0005886">
    <property type="term" value="C:plasma membrane"/>
    <property type="evidence" value="ECO:0007669"/>
    <property type="project" value="UniProtKB-SubCell"/>
</dbReference>
<accession>A0A0K6IC46</accession>